<reference evidence="1 2" key="1">
    <citation type="submission" date="2018-09" db="EMBL/GenBank/DDBJ databases">
        <title>Paenibacillus SK2017-BO5.</title>
        <authorList>
            <person name="Piskunova J.V."/>
            <person name="Dubiley S.A."/>
            <person name="Severinov K.V."/>
        </authorList>
    </citation>
    <scope>NUCLEOTIDE SEQUENCE [LARGE SCALE GENOMIC DNA]</scope>
    <source>
        <strain evidence="1 2">BO5</strain>
    </source>
</reference>
<comment type="caution">
    <text evidence="1">The sequence shown here is derived from an EMBL/GenBank/DDBJ whole genome shotgun (WGS) entry which is preliminary data.</text>
</comment>
<dbReference type="AlphaFoldDB" id="A0A3A3GJX9"/>
<gene>
    <name evidence="1" type="ORF">DQX05_08135</name>
</gene>
<accession>A0A3A3GJX9</accession>
<organism evidence="1 2">
    <name type="scientific">Paenibacillus thiaminolyticus</name>
    <name type="common">Bacillus thiaminolyticus</name>
    <dbReference type="NCBI Taxonomy" id="49283"/>
    <lineage>
        <taxon>Bacteria</taxon>
        <taxon>Bacillati</taxon>
        <taxon>Bacillota</taxon>
        <taxon>Bacilli</taxon>
        <taxon>Bacillales</taxon>
        <taxon>Paenibacillaceae</taxon>
        <taxon>Paenibacillus</taxon>
    </lineage>
</organism>
<protein>
    <submittedName>
        <fullName evidence="1">Uncharacterized protein</fullName>
    </submittedName>
</protein>
<evidence type="ECO:0000313" key="2">
    <source>
        <dbReference type="Proteomes" id="UP000266177"/>
    </source>
</evidence>
<sequence length="82" mass="9353">MQEKCAASRGSHREIVREGFRIYRLLSLGENACKEVSTYLTLVVELVASKDLHRYAYAFLNDGESGYKTLHPHEIPGQKRIT</sequence>
<proteinExistence type="predicted"/>
<name>A0A3A3GJX9_PANTH</name>
<dbReference type="Proteomes" id="UP000266177">
    <property type="component" value="Unassembled WGS sequence"/>
</dbReference>
<evidence type="ECO:0000313" key="1">
    <source>
        <dbReference type="EMBL" id="RJG24803.1"/>
    </source>
</evidence>
<dbReference type="EMBL" id="QYZD01000005">
    <property type="protein sequence ID" value="RJG24803.1"/>
    <property type="molecule type" value="Genomic_DNA"/>
</dbReference>